<dbReference type="Proteomes" id="UP001059773">
    <property type="component" value="Chromosome"/>
</dbReference>
<evidence type="ECO:0000259" key="1">
    <source>
        <dbReference type="Pfam" id="PF01370"/>
    </source>
</evidence>
<evidence type="ECO:0000313" key="2">
    <source>
        <dbReference type="EMBL" id="UUI03504.1"/>
    </source>
</evidence>
<protein>
    <submittedName>
        <fullName evidence="2">NAD-dependent epimerase/dehydratase family protein</fullName>
    </submittedName>
</protein>
<evidence type="ECO:0000313" key="3">
    <source>
        <dbReference type="Proteomes" id="UP001059773"/>
    </source>
</evidence>
<sequence>MKNVFILGGTGLLGYHTVRELLKREYIVSTVALPPMPAPELLPPEVECHLGDINEMTDEQILDMLAGKDMFIYAAGADERMVPEIPATHFFYEANVLPTQRLAHLARKAGIKKFVIYGSYFAHFAEKWPELELKKQAYPRTRLLQEEVAFMEGEGQMDVMSLRLPYIFGTMPGRTPLWAMFFPQIEGKEIVPVLGGGSAMVTVQQVAEATIGALEYGEHGEKYTISDTNMKHKDFFQIIANELGQKDTVIQVVPLGQMKPAMAQYDEQTAAAGKEHGIHQVVAAEIQNRDAYINPDDTMPLLKYNKADIHQAIAETMKRCIEDTRK</sequence>
<dbReference type="InterPro" id="IPR036291">
    <property type="entry name" value="NAD(P)-bd_dom_sf"/>
</dbReference>
<accession>A0ABY5JY83</accession>
<dbReference type="InterPro" id="IPR051783">
    <property type="entry name" value="NAD(P)-dependent_oxidoreduct"/>
</dbReference>
<proteinExistence type="predicted"/>
<dbReference type="Pfam" id="PF01370">
    <property type="entry name" value="Epimerase"/>
    <property type="match status" value="1"/>
</dbReference>
<organism evidence="2 3">
    <name type="scientific">Oceanobacillus jeddahense</name>
    <dbReference type="NCBI Taxonomy" id="1462527"/>
    <lineage>
        <taxon>Bacteria</taxon>
        <taxon>Bacillati</taxon>
        <taxon>Bacillota</taxon>
        <taxon>Bacilli</taxon>
        <taxon>Bacillales</taxon>
        <taxon>Bacillaceae</taxon>
        <taxon>Oceanobacillus</taxon>
    </lineage>
</organism>
<dbReference type="RefSeq" id="WP_256708569.1">
    <property type="nucleotide sequence ID" value="NZ_CP101914.1"/>
</dbReference>
<reference evidence="2" key="1">
    <citation type="submission" date="2022-07" db="EMBL/GenBank/DDBJ databases">
        <title>FELIX.</title>
        <authorList>
            <person name="Wan K.H."/>
            <person name="Park S."/>
            <person name="Lawrence Q."/>
            <person name="Eichenberger J.P."/>
            <person name="Booth B.W."/>
            <person name="Piaggio A.J."/>
            <person name="Chandler J.C."/>
            <person name="Franklin A.B."/>
            <person name="Celniker S.E."/>
        </authorList>
    </citation>
    <scope>NUCLEOTIDE SEQUENCE</scope>
    <source>
        <strain evidence="2">QA-1986 374</strain>
    </source>
</reference>
<keyword evidence="3" id="KW-1185">Reference proteome</keyword>
<name>A0ABY5JY83_9BACI</name>
<dbReference type="EMBL" id="CP101914">
    <property type="protein sequence ID" value="UUI03504.1"/>
    <property type="molecule type" value="Genomic_DNA"/>
</dbReference>
<feature type="domain" description="NAD-dependent epimerase/dehydratase" evidence="1">
    <location>
        <begin position="4"/>
        <end position="225"/>
    </location>
</feature>
<dbReference type="SUPFAM" id="SSF51735">
    <property type="entry name" value="NAD(P)-binding Rossmann-fold domains"/>
    <property type="match status" value="1"/>
</dbReference>
<dbReference type="PANTHER" id="PTHR48079">
    <property type="entry name" value="PROTEIN YEEZ"/>
    <property type="match status" value="1"/>
</dbReference>
<dbReference type="InterPro" id="IPR001509">
    <property type="entry name" value="Epimerase_deHydtase"/>
</dbReference>
<dbReference type="PANTHER" id="PTHR48079:SF6">
    <property type="entry name" value="NAD(P)-BINDING DOMAIN-CONTAINING PROTEIN-RELATED"/>
    <property type="match status" value="1"/>
</dbReference>
<gene>
    <name evidence="2" type="ORF">NP439_02065</name>
</gene>
<dbReference type="Gene3D" id="3.40.50.720">
    <property type="entry name" value="NAD(P)-binding Rossmann-like Domain"/>
    <property type="match status" value="1"/>
</dbReference>